<name>A0A7J6X2S9_THATH</name>
<feature type="coiled-coil region" evidence="1">
    <location>
        <begin position="29"/>
        <end position="56"/>
    </location>
</feature>
<keyword evidence="3" id="KW-1185">Reference proteome</keyword>
<reference evidence="2 3" key="1">
    <citation type="submission" date="2020-06" db="EMBL/GenBank/DDBJ databases">
        <title>Transcriptomic and genomic resources for Thalictrum thalictroides and T. hernandezii: Facilitating candidate gene discovery in an emerging model plant lineage.</title>
        <authorList>
            <person name="Arias T."/>
            <person name="Riano-Pachon D.M."/>
            <person name="Di Stilio V.S."/>
        </authorList>
    </citation>
    <scope>NUCLEOTIDE SEQUENCE [LARGE SCALE GENOMIC DNA]</scope>
    <source>
        <strain evidence="3">cv. WT478/WT964</strain>
        <tissue evidence="2">Leaves</tissue>
    </source>
</reference>
<protein>
    <submittedName>
        <fullName evidence="2">Uncharacterized protein</fullName>
    </submittedName>
</protein>
<accession>A0A7J6X2S9</accession>
<dbReference type="AlphaFoldDB" id="A0A7J6X2S9"/>
<dbReference type="Proteomes" id="UP000554482">
    <property type="component" value="Unassembled WGS sequence"/>
</dbReference>
<proteinExistence type="predicted"/>
<dbReference type="EMBL" id="JABWDY010007254">
    <property type="protein sequence ID" value="KAF5203098.1"/>
    <property type="molecule type" value="Genomic_DNA"/>
</dbReference>
<evidence type="ECO:0000313" key="2">
    <source>
        <dbReference type="EMBL" id="KAF5203098.1"/>
    </source>
</evidence>
<comment type="caution">
    <text evidence="2">The sequence shown here is derived from an EMBL/GenBank/DDBJ whole genome shotgun (WGS) entry which is preliminary data.</text>
</comment>
<sequence>MACESRKCDFFVWVDTIVPKSHLDTLKRVEYLMNGVEELENRNHSLEKRNIKLEKSKLA</sequence>
<keyword evidence="1" id="KW-0175">Coiled coil</keyword>
<gene>
    <name evidence="2" type="ORF">FRX31_007317</name>
</gene>
<organism evidence="2 3">
    <name type="scientific">Thalictrum thalictroides</name>
    <name type="common">Rue-anemone</name>
    <name type="synonym">Anemone thalictroides</name>
    <dbReference type="NCBI Taxonomy" id="46969"/>
    <lineage>
        <taxon>Eukaryota</taxon>
        <taxon>Viridiplantae</taxon>
        <taxon>Streptophyta</taxon>
        <taxon>Embryophyta</taxon>
        <taxon>Tracheophyta</taxon>
        <taxon>Spermatophyta</taxon>
        <taxon>Magnoliopsida</taxon>
        <taxon>Ranunculales</taxon>
        <taxon>Ranunculaceae</taxon>
        <taxon>Thalictroideae</taxon>
        <taxon>Thalictrum</taxon>
    </lineage>
</organism>
<evidence type="ECO:0000313" key="3">
    <source>
        <dbReference type="Proteomes" id="UP000554482"/>
    </source>
</evidence>
<evidence type="ECO:0000256" key="1">
    <source>
        <dbReference type="SAM" id="Coils"/>
    </source>
</evidence>